<feature type="transmembrane region" description="Helical" evidence="1">
    <location>
        <begin position="391"/>
        <end position="411"/>
    </location>
</feature>
<dbReference type="Proteomes" id="UP000694865">
    <property type="component" value="Unplaced"/>
</dbReference>
<feature type="transmembrane region" description="Helical" evidence="1">
    <location>
        <begin position="611"/>
        <end position="632"/>
    </location>
</feature>
<dbReference type="InterPro" id="IPR052728">
    <property type="entry name" value="O2_lipid_transport_reg"/>
</dbReference>
<feature type="transmembrane region" description="Helical" evidence="1">
    <location>
        <begin position="248"/>
        <end position="267"/>
    </location>
</feature>
<feature type="transmembrane region" description="Helical" evidence="1">
    <location>
        <begin position="504"/>
        <end position="526"/>
    </location>
</feature>
<dbReference type="InterPro" id="IPR002656">
    <property type="entry name" value="Acyl_transf_3_dom"/>
</dbReference>
<gene>
    <name evidence="4" type="primary">LOC102801659</name>
</gene>
<feature type="transmembrane region" description="Helical" evidence="1">
    <location>
        <begin position="287"/>
        <end position="306"/>
    </location>
</feature>
<organism evidence="3 4">
    <name type="scientific">Saccoglossus kowalevskii</name>
    <name type="common">Acorn worm</name>
    <dbReference type="NCBI Taxonomy" id="10224"/>
    <lineage>
        <taxon>Eukaryota</taxon>
        <taxon>Metazoa</taxon>
        <taxon>Hemichordata</taxon>
        <taxon>Enteropneusta</taxon>
        <taxon>Harrimaniidae</taxon>
        <taxon>Saccoglossus</taxon>
    </lineage>
</organism>
<dbReference type="PANTHER" id="PTHR11161">
    <property type="entry name" value="O-ACYLTRANSFERASE"/>
    <property type="match status" value="1"/>
</dbReference>
<protein>
    <submittedName>
        <fullName evidence="4">Nose resistant to fluoxetine protein 6-like</fullName>
    </submittedName>
</protein>
<evidence type="ECO:0000313" key="3">
    <source>
        <dbReference type="Proteomes" id="UP000694865"/>
    </source>
</evidence>
<keyword evidence="1" id="KW-0812">Transmembrane</keyword>
<feature type="transmembrane region" description="Helical" evidence="1">
    <location>
        <begin position="418"/>
        <end position="439"/>
    </location>
</feature>
<evidence type="ECO:0000313" key="4">
    <source>
        <dbReference type="RefSeq" id="XP_006824764.1"/>
    </source>
</evidence>
<feature type="domain" description="Acyltransferase 3" evidence="2">
    <location>
        <begin position="245"/>
        <end position="624"/>
    </location>
</feature>
<keyword evidence="1" id="KW-1133">Transmembrane helix</keyword>
<name>A0ABM0MXM3_SACKO</name>
<accession>A0ABM0MXM3</accession>
<dbReference type="RefSeq" id="XP_006824764.1">
    <property type="nucleotide sequence ID" value="XM_006824701.1"/>
</dbReference>
<dbReference type="Pfam" id="PF01757">
    <property type="entry name" value="Acyl_transf_3"/>
    <property type="match status" value="1"/>
</dbReference>
<feature type="transmembrane region" description="Helical" evidence="1">
    <location>
        <begin position="581"/>
        <end position="599"/>
    </location>
</feature>
<dbReference type="GeneID" id="102801659"/>
<feature type="transmembrane region" description="Helical" evidence="1">
    <location>
        <begin position="327"/>
        <end position="345"/>
    </location>
</feature>
<evidence type="ECO:0000259" key="2">
    <source>
        <dbReference type="Pfam" id="PF01757"/>
    </source>
</evidence>
<proteinExistence type="predicted"/>
<keyword evidence="3" id="KW-1185">Reference proteome</keyword>
<reference evidence="4" key="1">
    <citation type="submission" date="2025-08" db="UniProtKB">
        <authorList>
            <consortium name="RefSeq"/>
        </authorList>
    </citation>
    <scope>IDENTIFICATION</scope>
    <source>
        <tissue evidence="4">Testes</tissue>
    </source>
</reference>
<feature type="transmembrane region" description="Helical" evidence="1">
    <location>
        <begin position="546"/>
        <end position="569"/>
    </location>
</feature>
<sequence length="661" mass="75964">MARSSHAPLAVVVYSTFYLAVFCGETGQSINTDTLRSLLQKPGAEQTRWRSLLDKYRNGNHDVKEDELVECTDYCSMTKEDLYDISPQCFCDTCQYNQDLDSRESYAMESLLPIPSIVTLLGVDMHHVFTFCSYNESISTGAIVMICITGVLALLVVIGTWYEHLRKSPTASDNNVTVAGGVSVNDANFTLRAKYNMEPSVSTNENNKALWEELLTSFSAVSNGSRILNTHDVDNGDDSMPALYGFRVLCVWWLIVGQTLVLQGPYIGNPLDLVYIVQFLFVQGVLYFMYVEDSFFFLSGFLLAYYSLSKMKDDGKENWFYFYIHRIWRLTLTYYIAIFSWMYLVELFAGGPFKYYHMESLEYCYDNVWSNLLYINNLYPYPGSLAEQCGAWWWFMGCLMQFYIVTPLILILVHRKPIIGFSTIGILIAMCVCCTVALAEAYEIPVTLTQSLQGGLSELDMTFSQYVYSKPYTRMTPYLIGIIVAYAIVKYGKDVQINKFVNGCCWCVSIFVGLACVYGMYGTYLFDGKVLTKFETLLFHGCHRLGYSLAIGWMLYACLTGNGGFVNRFLSWKFWLPLHRLSYAVYMIHAIVIVTYIMNREHLFFLSFLNVFYFFVGNLFLSYFGAFFFALMTEKPFLRMEQVLWRKWNNRKSGKTSEITN</sequence>
<dbReference type="PANTHER" id="PTHR11161:SF0">
    <property type="entry name" value="O-ACYLTRANSFERASE LIKE PROTEIN"/>
    <property type="match status" value="1"/>
</dbReference>
<feature type="transmembrane region" description="Helical" evidence="1">
    <location>
        <begin position="475"/>
        <end position="492"/>
    </location>
</feature>
<feature type="transmembrane region" description="Helical" evidence="1">
    <location>
        <begin position="141"/>
        <end position="162"/>
    </location>
</feature>
<evidence type="ECO:0000256" key="1">
    <source>
        <dbReference type="SAM" id="Phobius"/>
    </source>
</evidence>
<keyword evidence="1" id="KW-0472">Membrane</keyword>